<name>A0A369B2D5_9ENTE</name>
<proteinExistence type="predicted"/>
<dbReference type="GeneID" id="63145139"/>
<dbReference type="InterPro" id="IPR036291">
    <property type="entry name" value="NAD(P)-bd_dom_sf"/>
</dbReference>
<dbReference type="Gene3D" id="3.40.50.720">
    <property type="entry name" value="NAD(P)-binding Rossmann-like Domain"/>
    <property type="match status" value="1"/>
</dbReference>
<dbReference type="PANTHER" id="PTHR43355:SF2">
    <property type="entry name" value="FLAVIN REDUCTASE (NADPH)"/>
    <property type="match status" value="1"/>
</dbReference>
<accession>A0A369B2D5</accession>
<keyword evidence="3" id="KW-1185">Reference proteome</keyword>
<dbReference type="Pfam" id="PF13460">
    <property type="entry name" value="NAD_binding_10"/>
    <property type="match status" value="1"/>
</dbReference>
<protein>
    <submittedName>
        <fullName evidence="2">NADH-flavin reductase</fullName>
    </submittedName>
</protein>
<dbReference type="RefSeq" id="WP_114288480.1">
    <property type="nucleotide sequence ID" value="NZ_CP081461.1"/>
</dbReference>
<comment type="caution">
    <text evidence="2">The sequence shown here is derived from an EMBL/GenBank/DDBJ whole genome shotgun (WGS) entry which is preliminary data.</text>
</comment>
<dbReference type="PANTHER" id="PTHR43355">
    <property type="entry name" value="FLAVIN REDUCTASE (NADPH)"/>
    <property type="match status" value="1"/>
</dbReference>
<sequence length="209" mass="23072">MKIGIIGATGKAGSLITEEAINRHHDVTAIVRNKSKLANKDVNVLEKDLFDLTADDLNTFDVIVNAFNAPNDKPELHVTSVKHLAAILKTTTTRLVMVGGAGSLYTNKEHTEQLKDGSDFPDAYKPTAIAMSEALDNLKKETSFNWLYISPAAFFNAEGTKENHYVLVGEEFTTNEKGESVISYLDYAAAFLDQIETNTDNQVRISVRY</sequence>
<gene>
    <name evidence="2" type="ORF">CBF32_02710</name>
</gene>
<dbReference type="Proteomes" id="UP000288197">
    <property type="component" value="Unassembled WGS sequence"/>
</dbReference>
<dbReference type="InterPro" id="IPR016040">
    <property type="entry name" value="NAD(P)-bd_dom"/>
</dbReference>
<dbReference type="SUPFAM" id="SSF51735">
    <property type="entry name" value="NAD(P)-binding Rossmann-fold domains"/>
    <property type="match status" value="1"/>
</dbReference>
<evidence type="ECO:0000313" key="3">
    <source>
        <dbReference type="Proteomes" id="UP000288197"/>
    </source>
</evidence>
<dbReference type="InterPro" id="IPR051606">
    <property type="entry name" value="Polyketide_Oxido-like"/>
</dbReference>
<dbReference type="OrthoDB" id="9785372at2"/>
<dbReference type="CDD" id="cd05244">
    <property type="entry name" value="BVR-B_like_SDR_a"/>
    <property type="match status" value="1"/>
</dbReference>
<evidence type="ECO:0000259" key="1">
    <source>
        <dbReference type="Pfam" id="PF13460"/>
    </source>
</evidence>
<reference evidence="2 3" key="1">
    <citation type="submission" date="2017-05" db="EMBL/GenBank/DDBJ databases">
        <title>Vagococcus spp. assemblies.</title>
        <authorList>
            <person name="Gulvik C.A."/>
        </authorList>
    </citation>
    <scope>NUCLEOTIDE SEQUENCE [LARGE SCALE GENOMIC DNA]</scope>
    <source>
        <strain evidence="2 3">NCFB 2497</strain>
    </source>
</reference>
<dbReference type="GO" id="GO:0016646">
    <property type="term" value="F:oxidoreductase activity, acting on the CH-NH group of donors, NAD or NADP as acceptor"/>
    <property type="evidence" value="ECO:0007669"/>
    <property type="project" value="TreeGrafter"/>
</dbReference>
<evidence type="ECO:0000313" key="2">
    <source>
        <dbReference type="EMBL" id="RSU04306.1"/>
    </source>
</evidence>
<feature type="domain" description="NAD(P)-binding" evidence="1">
    <location>
        <begin position="7"/>
        <end position="195"/>
    </location>
</feature>
<dbReference type="EMBL" id="NGJX01000002">
    <property type="protein sequence ID" value="RSU04306.1"/>
    <property type="molecule type" value="Genomic_DNA"/>
</dbReference>
<organism evidence="2 3">
    <name type="scientific">Vagococcus fluvialis</name>
    <dbReference type="NCBI Taxonomy" id="2738"/>
    <lineage>
        <taxon>Bacteria</taxon>
        <taxon>Bacillati</taxon>
        <taxon>Bacillota</taxon>
        <taxon>Bacilli</taxon>
        <taxon>Lactobacillales</taxon>
        <taxon>Enterococcaceae</taxon>
        <taxon>Vagococcus</taxon>
    </lineage>
</organism>
<dbReference type="AlphaFoldDB" id="A0A369B2D5"/>